<protein>
    <recommendedName>
        <fullName evidence="2">histidine kinase</fullName>
        <ecNumber evidence="2">2.7.13.3</ecNumber>
    </recommendedName>
</protein>
<proteinExistence type="predicted"/>
<dbReference type="InterPro" id="IPR036890">
    <property type="entry name" value="HATPase_C_sf"/>
</dbReference>
<evidence type="ECO:0000313" key="12">
    <source>
        <dbReference type="Proteomes" id="UP000523821"/>
    </source>
</evidence>
<dbReference type="EC" id="2.7.13.3" evidence="2"/>
<dbReference type="SMART" id="SM00387">
    <property type="entry name" value="HATPase_c"/>
    <property type="match status" value="1"/>
</dbReference>
<evidence type="ECO:0000256" key="1">
    <source>
        <dbReference type="ARBA" id="ARBA00000085"/>
    </source>
</evidence>
<gene>
    <name evidence="11" type="ORF">GGQ63_004114</name>
</gene>
<dbReference type="CDD" id="cd00156">
    <property type="entry name" value="REC"/>
    <property type="match status" value="1"/>
</dbReference>
<dbReference type="Gene3D" id="3.40.50.2300">
    <property type="match status" value="1"/>
</dbReference>
<keyword evidence="4" id="KW-0808">Transferase</keyword>
<dbReference type="GO" id="GO:0000160">
    <property type="term" value="P:phosphorelay signal transduction system"/>
    <property type="evidence" value="ECO:0007669"/>
    <property type="project" value="InterPro"/>
</dbReference>
<evidence type="ECO:0000256" key="5">
    <source>
        <dbReference type="ARBA" id="ARBA00022741"/>
    </source>
</evidence>
<dbReference type="SMART" id="SM00448">
    <property type="entry name" value="REC"/>
    <property type="match status" value="1"/>
</dbReference>
<keyword evidence="6 11" id="KW-0418">Kinase</keyword>
<dbReference type="InterPro" id="IPR011495">
    <property type="entry name" value="Sig_transdc_His_kin_sub2_dim/P"/>
</dbReference>
<evidence type="ECO:0000256" key="7">
    <source>
        <dbReference type="ARBA" id="ARBA00022840"/>
    </source>
</evidence>
<keyword evidence="5" id="KW-0547">Nucleotide-binding</keyword>
<dbReference type="Pfam" id="PF07568">
    <property type="entry name" value="HisKA_2"/>
    <property type="match status" value="1"/>
</dbReference>
<dbReference type="PROSITE" id="PS50110">
    <property type="entry name" value="RESPONSE_REGULATORY"/>
    <property type="match status" value="1"/>
</dbReference>
<dbReference type="SUPFAM" id="SSF55874">
    <property type="entry name" value="ATPase domain of HSP90 chaperone/DNA topoisomerase II/histidine kinase"/>
    <property type="match status" value="1"/>
</dbReference>
<evidence type="ECO:0000256" key="8">
    <source>
        <dbReference type="PROSITE-ProRule" id="PRU00169"/>
    </source>
</evidence>
<feature type="coiled-coil region" evidence="9">
    <location>
        <begin position="126"/>
        <end position="153"/>
    </location>
</feature>
<dbReference type="GO" id="GO:0004673">
    <property type="term" value="F:protein histidine kinase activity"/>
    <property type="evidence" value="ECO:0007669"/>
    <property type="project" value="UniProtKB-EC"/>
</dbReference>
<dbReference type="Gene3D" id="3.30.565.10">
    <property type="entry name" value="Histidine kinase-like ATPase, C-terminal domain"/>
    <property type="match status" value="1"/>
</dbReference>
<dbReference type="PANTHER" id="PTHR41523:SF8">
    <property type="entry name" value="ETHYLENE RESPONSE SENSOR PROTEIN"/>
    <property type="match status" value="1"/>
</dbReference>
<dbReference type="Pfam" id="PF00072">
    <property type="entry name" value="Response_reg"/>
    <property type="match status" value="1"/>
</dbReference>
<evidence type="ECO:0000256" key="6">
    <source>
        <dbReference type="ARBA" id="ARBA00022777"/>
    </source>
</evidence>
<dbReference type="EMBL" id="JACHOO010000012">
    <property type="protein sequence ID" value="MBB5755016.1"/>
    <property type="molecule type" value="Genomic_DNA"/>
</dbReference>
<dbReference type="RefSeq" id="WP_183858450.1">
    <property type="nucleotide sequence ID" value="NZ_JACHOO010000012.1"/>
</dbReference>
<comment type="catalytic activity">
    <reaction evidence="1">
        <text>ATP + protein L-histidine = ADP + protein N-phospho-L-histidine.</text>
        <dbReference type="EC" id="2.7.13.3"/>
    </reaction>
</comment>
<reference evidence="11 12" key="1">
    <citation type="submission" date="2020-08" db="EMBL/GenBank/DDBJ databases">
        <title>Genomic Encyclopedia of Type Strains, Phase IV (KMG-IV): sequencing the most valuable type-strain genomes for metagenomic binning, comparative biology and taxonomic classification.</title>
        <authorList>
            <person name="Goeker M."/>
        </authorList>
    </citation>
    <scope>NUCLEOTIDE SEQUENCE [LARGE SCALE GENOMIC DNA]</scope>
    <source>
        <strain evidence="11 12">DSM 16268</strain>
    </source>
</reference>
<feature type="domain" description="Response regulatory" evidence="10">
    <location>
        <begin position="7"/>
        <end position="121"/>
    </location>
</feature>
<dbReference type="InterPro" id="IPR011006">
    <property type="entry name" value="CheY-like_superfamily"/>
</dbReference>
<evidence type="ECO:0000256" key="9">
    <source>
        <dbReference type="SAM" id="Coils"/>
    </source>
</evidence>
<evidence type="ECO:0000256" key="4">
    <source>
        <dbReference type="ARBA" id="ARBA00022679"/>
    </source>
</evidence>
<keyword evidence="7" id="KW-0067">ATP-binding</keyword>
<feature type="modified residue" description="4-aspartylphosphate" evidence="8">
    <location>
        <position position="56"/>
    </location>
</feature>
<dbReference type="SUPFAM" id="SSF52172">
    <property type="entry name" value="CheY-like"/>
    <property type="match status" value="1"/>
</dbReference>
<name>A0A7W9L3X9_9HYPH</name>
<organism evidence="11 12">
    <name type="scientific">Prosthecomicrobium pneumaticum</name>
    <dbReference type="NCBI Taxonomy" id="81895"/>
    <lineage>
        <taxon>Bacteria</taxon>
        <taxon>Pseudomonadati</taxon>
        <taxon>Pseudomonadota</taxon>
        <taxon>Alphaproteobacteria</taxon>
        <taxon>Hyphomicrobiales</taxon>
        <taxon>Kaistiaceae</taxon>
        <taxon>Prosthecomicrobium</taxon>
    </lineage>
</organism>
<keyword evidence="12" id="KW-1185">Reference proteome</keyword>
<evidence type="ECO:0000313" key="11">
    <source>
        <dbReference type="EMBL" id="MBB5755016.1"/>
    </source>
</evidence>
<evidence type="ECO:0000259" key="10">
    <source>
        <dbReference type="PROSITE" id="PS50110"/>
    </source>
</evidence>
<sequence length="358" mass="38292">MEEPAATVLYIDDDPALARLVEKDLSRHGYRVEKALAGAEGLVRLRAGGIDVVALDHNMPGETGLDLLPAILAVPDPPPVVYVTGERESRIAVAALKAGAVDYVVKEAYEDFYPLLRAAIAGALEARALRRARERAEAELRASRDRFQALADERALLIHEMNHRVGNSLQLVASLLNMQASASEDPKVRTALGEATSRVMAIAQLHRRLHSHDDVRLIALDQYLASLMDDLARTFDNGAAADRLAFVSEAVEVRADEAVSLGVIVTELVINALKYAYPGDLGPVRVFCRARPGTVEIVVEDDGIGADVTGGKKGGLGRRIIGALAAKLGANVEQDPAHAGTRVMIRVARTSEPAADAA</sequence>
<evidence type="ECO:0000256" key="3">
    <source>
        <dbReference type="ARBA" id="ARBA00022553"/>
    </source>
</evidence>
<accession>A0A7W9L3X9</accession>
<comment type="caution">
    <text evidence="11">The sequence shown here is derived from an EMBL/GenBank/DDBJ whole genome shotgun (WGS) entry which is preliminary data.</text>
</comment>
<dbReference type="Pfam" id="PF13581">
    <property type="entry name" value="HATPase_c_2"/>
    <property type="match status" value="1"/>
</dbReference>
<dbReference type="InterPro" id="IPR001789">
    <property type="entry name" value="Sig_transdc_resp-reg_receiver"/>
</dbReference>
<dbReference type="PANTHER" id="PTHR41523">
    <property type="entry name" value="TWO-COMPONENT SYSTEM SENSOR PROTEIN"/>
    <property type="match status" value="1"/>
</dbReference>
<dbReference type="Proteomes" id="UP000523821">
    <property type="component" value="Unassembled WGS sequence"/>
</dbReference>
<keyword evidence="3 8" id="KW-0597">Phosphoprotein</keyword>
<dbReference type="AlphaFoldDB" id="A0A7W9L3X9"/>
<evidence type="ECO:0000256" key="2">
    <source>
        <dbReference type="ARBA" id="ARBA00012438"/>
    </source>
</evidence>
<dbReference type="InterPro" id="IPR003594">
    <property type="entry name" value="HATPase_dom"/>
</dbReference>
<keyword evidence="9" id="KW-0175">Coiled coil</keyword>
<dbReference type="GO" id="GO:0005524">
    <property type="term" value="F:ATP binding"/>
    <property type="evidence" value="ECO:0007669"/>
    <property type="project" value="UniProtKB-KW"/>
</dbReference>